<proteinExistence type="predicted"/>
<keyword evidence="2" id="KW-1185">Reference proteome</keyword>
<comment type="caution">
    <text evidence="1">The sequence shown here is derived from an EMBL/GenBank/DDBJ whole genome shotgun (WGS) entry which is preliminary data.</text>
</comment>
<dbReference type="OrthoDB" id="4555199at2"/>
<dbReference type="EMBL" id="VIKS01000014">
    <property type="protein sequence ID" value="TQV84453.1"/>
    <property type="molecule type" value="Genomic_DNA"/>
</dbReference>
<evidence type="ECO:0000313" key="1">
    <source>
        <dbReference type="EMBL" id="TQV84453.1"/>
    </source>
</evidence>
<reference evidence="1 2" key="1">
    <citation type="submission" date="2019-07" db="EMBL/GenBank/DDBJ databases">
        <title>Draft genome for Aliikangiella sp. M105.</title>
        <authorList>
            <person name="Wang G."/>
        </authorList>
    </citation>
    <scope>NUCLEOTIDE SEQUENCE [LARGE SCALE GENOMIC DNA]</scope>
    <source>
        <strain evidence="1 2">M105</strain>
    </source>
</reference>
<dbReference type="SUPFAM" id="SSF53182">
    <property type="entry name" value="Pyrrolidone carboxyl peptidase (pyroglutamate aminopeptidase)"/>
    <property type="match status" value="1"/>
</dbReference>
<dbReference type="Gene3D" id="3.40.630.20">
    <property type="entry name" value="Peptidase C15, pyroglutamyl peptidase I-like"/>
    <property type="match status" value="1"/>
</dbReference>
<dbReference type="InterPro" id="IPR036440">
    <property type="entry name" value="Peptidase_C15-like_sf"/>
</dbReference>
<accession>A0A545U4X0</accession>
<dbReference type="Proteomes" id="UP000315439">
    <property type="component" value="Unassembled WGS sequence"/>
</dbReference>
<name>A0A545U4X0_9GAMM</name>
<dbReference type="RefSeq" id="WP_142934084.1">
    <property type="nucleotide sequence ID" value="NZ_ML660170.1"/>
</dbReference>
<evidence type="ECO:0008006" key="3">
    <source>
        <dbReference type="Google" id="ProtNLM"/>
    </source>
</evidence>
<sequence length="399" mass="44793">MNKQFSCYLIVLSSIYLPNSIAFQNLGAKRVSEKKVAETTVEETRVSKAASVIPKVVSLLDQHSKTFQSQWQQSQSFEQAKVLVLNSGNQLWNNAKTKIRQTESFDDRSLYWQRLKISRIIRSIKPQFSCNQKQLSELLNILEQSSRGINNIHFDQPANKKILLTGFDPFLLDRNINQSNPSGVVALLLDGLVIEKDGISAQINTFVAPVRYRDFDQGLIETTLSPYYLLNNLNMITTVSMGRKDFDLERFPGKRRSVTAPDNLNILSGGTSKSPVISKLGNQQLPGPEFVEFSLPVSKMKSARGKYKINDNHQVTTTQKTFEPTSLSELKNAIAVSGSGGGYLSNEISYRSIRLRNQIGSQIPTGHIHTPRIQKYDPEATKAIVEQIVEMLKLSLTEI</sequence>
<evidence type="ECO:0000313" key="2">
    <source>
        <dbReference type="Proteomes" id="UP000315439"/>
    </source>
</evidence>
<organism evidence="1 2">
    <name type="scientific">Aliikangiella coralliicola</name>
    <dbReference type="NCBI Taxonomy" id="2592383"/>
    <lineage>
        <taxon>Bacteria</taxon>
        <taxon>Pseudomonadati</taxon>
        <taxon>Pseudomonadota</taxon>
        <taxon>Gammaproteobacteria</taxon>
        <taxon>Oceanospirillales</taxon>
        <taxon>Pleioneaceae</taxon>
        <taxon>Aliikangiella</taxon>
    </lineage>
</organism>
<dbReference type="AlphaFoldDB" id="A0A545U4X0"/>
<protein>
    <recommendedName>
        <fullName evidence="3">Pyrrolidone-carboxylate peptidase</fullName>
    </recommendedName>
</protein>
<gene>
    <name evidence="1" type="ORF">FLL46_22820</name>
</gene>